<name>A0AAV1SQ92_9ROSI</name>
<evidence type="ECO:0000313" key="3">
    <source>
        <dbReference type="Proteomes" id="UP001314170"/>
    </source>
</evidence>
<accession>A0AAV1SQ92</accession>
<proteinExistence type="predicted"/>
<protein>
    <submittedName>
        <fullName evidence="2">Uncharacterized protein</fullName>
    </submittedName>
</protein>
<feature type="region of interest" description="Disordered" evidence="1">
    <location>
        <begin position="35"/>
        <end position="58"/>
    </location>
</feature>
<evidence type="ECO:0000313" key="2">
    <source>
        <dbReference type="EMBL" id="CAK7354200.1"/>
    </source>
</evidence>
<dbReference type="Proteomes" id="UP001314170">
    <property type="component" value="Unassembled WGS sequence"/>
</dbReference>
<dbReference type="EMBL" id="CAWUPB010001194">
    <property type="protein sequence ID" value="CAK7354200.1"/>
    <property type="molecule type" value="Genomic_DNA"/>
</dbReference>
<sequence length="98" mass="10851">MFQKGDAYSQGQAFRNEKWITAEGDADAFLYNFSQSPKSIREPPSPNALMERGAGEEDDAVEVEVDCDGAAEVEVLLDDISPILTEWTTRLLQKPNSV</sequence>
<dbReference type="AlphaFoldDB" id="A0AAV1SQ92"/>
<gene>
    <name evidence="2" type="ORF">DCAF_LOCUS25116</name>
</gene>
<organism evidence="2 3">
    <name type="scientific">Dovyalis caffra</name>
    <dbReference type="NCBI Taxonomy" id="77055"/>
    <lineage>
        <taxon>Eukaryota</taxon>
        <taxon>Viridiplantae</taxon>
        <taxon>Streptophyta</taxon>
        <taxon>Embryophyta</taxon>
        <taxon>Tracheophyta</taxon>
        <taxon>Spermatophyta</taxon>
        <taxon>Magnoliopsida</taxon>
        <taxon>eudicotyledons</taxon>
        <taxon>Gunneridae</taxon>
        <taxon>Pentapetalae</taxon>
        <taxon>rosids</taxon>
        <taxon>fabids</taxon>
        <taxon>Malpighiales</taxon>
        <taxon>Salicaceae</taxon>
        <taxon>Flacourtieae</taxon>
        <taxon>Dovyalis</taxon>
    </lineage>
</organism>
<keyword evidence="3" id="KW-1185">Reference proteome</keyword>
<comment type="caution">
    <text evidence="2">The sequence shown here is derived from an EMBL/GenBank/DDBJ whole genome shotgun (WGS) entry which is preliminary data.</text>
</comment>
<evidence type="ECO:0000256" key="1">
    <source>
        <dbReference type="SAM" id="MobiDB-lite"/>
    </source>
</evidence>
<reference evidence="2 3" key="1">
    <citation type="submission" date="2024-01" db="EMBL/GenBank/DDBJ databases">
        <authorList>
            <person name="Waweru B."/>
        </authorList>
    </citation>
    <scope>NUCLEOTIDE SEQUENCE [LARGE SCALE GENOMIC DNA]</scope>
</reference>